<dbReference type="SUPFAM" id="SSF53474">
    <property type="entry name" value="alpha/beta-Hydrolases"/>
    <property type="match status" value="1"/>
</dbReference>
<protein>
    <submittedName>
        <fullName evidence="2">Dienelactone hydrolase</fullName>
    </submittedName>
</protein>
<dbReference type="EMBL" id="RCNU01000002">
    <property type="protein sequence ID" value="RWQ98710.1"/>
    <property type="molecule type" value="Genomic_DNA"/>
</dbReference>
<dbReference type="Gene3D" id="3.40.50.1820">
    <property type="entry name" value="alpha/beta hydrolase"/>
    <property type="match status" value="1"/>
</dbReference>
<gene>
    <name evidence="2" type="ORF">C8Q69DRAFT_459862</name>
</gene>
<dbReference type="AlphaFoldDB" id="A0A443I3R1"/>
<dbReference type="PANTHER" id="PTHR17630">
    <property type="entry name" value="DIENELACTONE HYDROLASE"/>
    <property type="match status" value="1"/>
</dbReference>
<evidence type="ECO:0000313" key="3">
    <source>
        <dbReference type="Proteomes" id="UP000283841"/>
    </source>
</evidence>
<reference evidence="2 3" key="1">
    <citation type="journal article" date="2018" name="Front. Microbiol.">
        <title>Genomic and genetic insights into a cosmopolitan fungus, Paecilomyces variotii (Eurotiales).</title>
        <authorList>
            <person name="Urquhart A.S."/>
            <person name="Mondo S.J."/>
            <person name="Makela M.R."/>
            <person name="Hane J.K."/>
            <person name="Wiebenga A."/>
            <person name="He G."/>
            <person name="Mihaltcheva S."/>
            <person name="Pangilinan J."/>
            <person name="Lipzen A."/>
            <person name="Barry K."/>
            <person name="de Vries R.P."/>
            <person name="Grigoriev I.V."/>
            <person name="Idnurm A."/>
        </authorList>
    </citation>
    <scope>NUCLEOTIDE SEQUENCE [LARGE SCALE GENOMIC DNA]</scope>
    <source>
        <strain evidence="2 3">CBS 101075</strain>
    </source>
</reference>
<dbReference type="RefSeq" id="XP_028488355.1">
    <property type="nucleotide sequence ID" value="XM_028630109.1"/>
</dbReference>
<proteinExistence type="predicted"/>
<organism evidence="2 3">
    <name type="scientific">Byssochlamys spectabilis</name>
    <name type="common">Paecilomyces variotii</name>
    <dbReference type="NCBI Taxonomy" id="264951"/>
    <lineage>
        <taxon>Eukaryota</taxon>
        <taxon>Fungi</taxon>
        <taxon>Dikarya</taxon>
        <taxon>Ascomycota</taxon>
        <taxon>Pezizomycotina</taxon>
        <taxon>Eurotiomycetes</taxon>
        <taxon>Eurotiomycetidae</taxon>
        <taxon>Eurotiales</taxon>
        <taxon>Thermoascaceae</taxon>
        <taxon>Paecilomyces</taxon>
    </lineage>
</organism>
<evidence type="ECO:0000313" key="2">
    <source>
        <dbReference type="EMBL" id="RWQ98710.1"/>
    </source>
</evidence>
<accession>A0A443I3R1</accession>
<dbReference type="InterPro" id="IPR029058">
    <property type="entry name" value="AB_hydrolase_fold"/>
</dbReference>
<comment type="caution">
    <text evidence="2">The sequence shown here is derived from an EMBL/GenBank/DDBJ whole genome shotgun (WGS) entry which is preliminary data.</text>
</comment>
<keyword evidence="2" id="KW-0378">Hydrolase</keyword>
<dbReference type="InterPro" id="IPR002925">
    <property type="entry name" value="Dienelactn_hydro"/>
</dbReference>
<sequence length="253" mass="27889">MTSLPPGLCCYQGVKHEGTAKGTLSKLVDIEIYTISPENKDTDKGILILTDVIGHRFINAQLIADAFAENGYFVMVPDLFYNDPIPLNRPGDFDMQGWRNGKYHPKGIAHTPETVDPIVDACVTALRSKYGIKKIGAVGYCFGGKYVARHLKPGKVDAGYTAHPSYLEAEELRNIKGPLSIAAAETDAIFPPEKRHESEQILKETGLPYHLSLYSGVAHGFAVRGDLSKSVVRYAKEAAFIQALLWFAEHLRD</sequence>
<dbReference type="PANTHER" id="PTHR17630:SF44">
    <property type="entry name" value="PROTEIN AIM2"/>
    <property type="match status" value="1"/>
</dbReference>
<dbReference type="STRING" id="264951.A0A443I3R1"/>
<name>A0A443I3R1_BYSSP</name>
<dbReference type="GO" id="GO:0016787">
    <property type="term" value="F:hydrolase activity"/>
    <property type="evidence" value="ECO:0007669"/>
    <property type="project" value="UniProtKB-KW"/>
</dbReference>
<dbReference type="Pfam" id="PF01738">
    <property type="entry name" value="DLH"/>
    <property type="match status" value="1"/>
</dbReference>
<dbReference type="GeneID" id="39599386"/>
<feature type="domain" description="Dienelactone hydrolase" evidence="1">
    <location>
        <begin position="31"/>
        <end position="250"/>
    </location>
</feature>
<evidence type="ECO:0000259" key="1">
    <source>
        <dbReference type="Pfam" id="PF01738"/>
    </source>
</evidence>
<dbReference type="Proteomes" id="UP000283841">
    <property type="component" value="Unassembled WGS sequence"/>
</dbReference>
<dbReference type="VEuPathDB" id="FungiDB:C8Q69DRAFT_459862"/>
<keyword evidence="3" id="KW-1185">Reference proteome</keyword>